<dbReference type="EMBL" id="BARW01033649">
    <property type="protein sequence ID" value="GAJ12010.1"/>
    <property type="molecule type" value="Genomic_DNA"/>
</dbReference>
<name>X1VRC4_9ZZZZ</name>
<comment type="caution">
    <text evidence="1">The sequence shown here is derived from an EMBL/GenBank/DDBJ whole genome shotgun (WGS) entry which is preliminary data.</text>
</comment>
<dbReference type="AlphaFoldDB" id="X1VRC4"/>
<accession>X1VRC4</accession>
<protein>
    <submittedName>
        <fullName evidence="1">Uncharacterized protein</fullName>
    </submittedName>
</protein>
<organism evidence="1">
    <name type="scientific">marine sediment metagenome</name>
    <dbReference type="NCBI Taxonomy" id="412755"/>
    <lineage>
        <taxon>unclassified sequences</taxon>
        <taxon>metagenomes</taxon>
        <taxon>ecological metagenomes</taxon>
    </lineage>
</organism>
<proteinExistence type="predicted"/>
<evidence type="ECO:0000313" key="1">
    <source>
        <dbReference type="EMBL" id="GAJ12010.1"/>
    </source>
</evidence>
<sequence>MGKYKWDVNYVYGSLDRLELVIKQLQPTIDEIGEKAAKLRGAKNLPQYVTQRIDNLIFTNKATADRLLQGVRNVRI</sequence>
<gene>
    <name evidence="1" type="ORF">S12H4_52944</name>
</gene>
<reference evidence="1" key="1">
    <citation type="journal article" date="2014" name="Front. Microbiol.">
        <title>High frequency of phylogenetically diverse reductive dehalogenase-homologous genes in deep subseafloor sedimentary metagenomes.</title>
        <authorList>
            <person name="Kawai M."/>
            <person name="Futagami T."/>
            <person name="Toyoda A."/>
            <person name="Takaki Y."/>
            <person name="Nishi S."/>
            <person name="Hori S."/>
            <person name="Arai W."/>
            <person name="Tsubouchi T."/>
            <person name="Morono Y."/>
            <person name="Uchiyama I."/>
            <person name="Ito T."/>
            <person name="Fujiyama A."/>
            <person name="Inagaki F."/>
            <person name="Takami H."/>
        </authorList>
    </citation>
    <scope>NUCLEOTIDE SEQUENCE</scope>
    <source>
        <strain evidence="1">Expedition CK06-06</strain>
    </source>
</reference>